<feature type="domain" description="Ig-like" evidence="5">
    <location>
        <begin position="370"/>
        <end position="454"/>
    </location>
</feature>
<dbReference type="InterPro" id="IPR036179">
    <property type="entry name" value="Ig-like_dom_sf"/>
</dbReference>
<keyword evidence="1" id="KW-0677">Repeat</keyword>
<name>A0A0N5CMK2_THECL</name>
<dbReference type="Gene3D" id="2.60.40.10">
    <property type="entry name" value="Immunoglobulins"/>
    <property type="match status" value="2"/>
</dbReference>
<dbReference type="InterPro" id="IPR003599">
    <property type="entry name" value="Ig_sub"/>
</dbReference>
<keyword evidence="7" id="KW-1185">Reference proteome</keyword>
<feature type="domain" description="Ig-like" evidence="5">
    <location>
        <begin position="463"/>
        <end position="523"/>
    </location>
</feature>
<feature type="transmembrane region" description="Helical" evidence="4">
    <location>
        <begin position="43"/>
        <end position="64"/>
    </location>
</feature>
<dbReference type="PANTHER" id="PTHR44170">
    <property type="entry name" value="PROTEIN SIDEKICK"/>
    <property type="match status" value="1"/>
</dbReference>
<evidence type="ECO:0000259" key="5">
    <source>
        <dbReference type="PROSITE" id="PS50835"/>
    </source>
</evidence>
<dbReference type="STRING" id="103827.A0A0N5CMK2"/>
<accession>A0A0N5CMK2</accession>
<evidence type="ECO:0000256" key="3">
    <source>
        <dbReference type="SAM" id="MobiDB-lite"/>
    </source>
</evidence>
<proteinExistence type="predicted"/>
<dbReference type="PROSITE" id="PS50835">
    <property type="entry name" value="IG_LIKE"/>
    <property type="match status" value="4"/>
</dbReference>
<dbReference type="PANTHER" id="PTHR44170:SF29">
    <property type="entry name" value="NEOGENIN"/>
    <property type="match status" value="1"/>
</dbReference>
<reference evidence="8" key="1">
    <citation type="submission" date="2017-02" db="UniProtKB">
        <authorList>
            <consortium name="WormBaseParasite"/>
        </authorList>
    </citation>
    <scope>IDENTIFICATION</scope>
</reference>
<keyword evidence="4" id="KW-0812">Transmembrane</keyword>
<evidence type="ECO:0000256" key="4">
    <source>
        <dbReference type="SAM" id="Phobius"/>
    </source>
</evidence>
<evidence type="ECO:0000313" key="7">
    <source>
        <dbReference type="Proteomes" id="UP000276776"/>
    </source>
</evidence>
<dbReference type="SMART" id="SM00408">
    <property type="entry name" value="IGc2"/>
    <property type="match status" value="2"/>
</dbReference>
<keyword evidence="4" id="KW-0472">Membrane</keyword>
<dbReference type="Pfam" id="PF07679">
    <property type="entry name" value="I-set"/>
    <property type="match status" value="2"/>
</dbReference>
<keyword evidence="2" id="KW-1015">Disulfide bond</keyword>
<sequence length="523" mass="59022">MVSCNEWFVYRSSNSMEPLDSGRKRLIQRIVFKLKLSLYGNSLTYLLLSILLFFQIVILPLGAATSSKGKSDYSLLNDGRQQQLWMHGMDAAFKRQQNKSSSDRTSRDNNNNGISNATLPGEVMFTKWGSAERVLDDHLQHYHSRQFVLFTFIAVHGGTTELFVIDSAQIHVIELQPKEELILTCQANLLGLGDDMDIVWWKNDQFITTTNSSIVISDDKSLGLYRCVADVDIVSTDLLDSYLLNNRIKRSAEMPPGKVMSNAFIIRRAVPFYFAVHPENLTVEVGSVFRLKCATRGAHAHPIVWIRNNTELVAEENNIQIYAVEHQSVLHLLGALFSDSGRYRCRSGDLYSDEAVIDVVTSVQNSTKYPLLMEELPSELSVPVGKSIILECLVNDVRLSSFWHVVNDYGQPIKKYHMNDGKKLSAVVIRSANTQDSGKYSCIVFNKTIQETFSTFITVQVAPILLVKRPVKRIAGTLGTTIRLRCSSSVEPHDTSFEINWYKDGKRVIPFGRAKVDSFSFRT</sequence>
<gene>
    <name evidence="6" type="ORF">TCLT_LOCUS1387</name>
</gene>
<evidence type="ECO:0000256" key="1">
    <source>
        <dbReference type="ARBA" id="ARBA00022737"/>
    </source>
</evidence>
<dbReference type="WBParaSite" id="TCLT_0000138601-mRNA-1">
    <property type="protein sequence ID" value="TCLT_0000138601-mRNA-1"/>
    <property type="gene ID" value="TCLT_0000138601"/>
</dbReference>
<organism evidence="8">
    <name type="scientific">Thelazia callipaeda</name>
    <name type="common">Oriental eyeworm</name>
    <name type="synonym">Parasitic nematode</name>
    <dbReference type="NCBI Taxonomy" id="103827"/>
    <lineage>
        <taxon>Eukaryota</taxon>
        <taxon>Metazoa</taxon>
        <taxon>Ecdysozoa</taxon>
        <taxon>Nematoda</taxon>
        <taxon>Chromadorea</taxon>
        <taxon>Rhabditida</taxon>
        <taxon>Spirurina</taxon>
        <taxon>Spiruromorpha</taxon>
        <taxon>Thelazioidea</taxon>
        <taxon>Thelaziidae</taxon>
        <taxon>Thelazia</taxon>
    </lineage>
</organism>
<keyword evidence="4" id="KW-1133">Transmembrane helix</keyword>
<dbReference type="GO" id="GO:0098609">
    <property type="term" value="P:cell-cell adhesion"/>
    <property type="evidence" value="ECO:0007669"/>
    <property type="project" value="TreeGrafter"/>
</dbReference>
<dbReference type="AlphaFoldDB" id="A0A0N5CMK2"/>
<evidence type="ECO:0000256" key="2">
    <source>
        <dbReference type="ARBA" id="ARBA00023157"/>
    </source>
</evidence>
<dbReference type="SUPFAM" id="SSF48726">
    <property type="entry name" value="Immunoglobulin"/>
    <property type="match status" value="3"/>
</dbReference>
<dbReference type="OrthoDB" id="10012075at2759"/>
<dbReference type="EMBL" id="UYYF01000172">
    <property type="protein sequence ID" value="VDM96800.1"/>
    <property type="molecule type" value="Genomic_DNA"/>
</dbReference>
<dbReference type="OMA" id="VFRLECA"/>
<dbReference type="InterPro" id="IPR003598">
    <property type="entry name" value="Ig_sub2"/>
</dbReference>
<dbReference type="InterPro" id="IPR013098">
    <property type="entry name" value="Ig_I-set"/>
</dbReference>
<feature type="region of interest" description="Disordered" evidence="3">
    <location>
        <begin position="96"/>
        <end position="118"/>
    </location>
</feature>
<dbReference type="InterPro" id="IPR007110">
    <property type="entry name" value="Ig-like_dom"/>
</dbReference>
<evidence type="ECO:0000313" key="8">
    <source>
        <dbReference type="WBParaSite" id="TCLT_0000138601-mRNA-1"/>
    </source>
</evidence>
<dbReference type="SMART" id="SM00409">
    <property type="entry name" value="IG"/>
    <property type="match status" value="3"/>
</dbReference>
<protein>
    <submittedName>
        <fullName evidence="8">Ig-like domain-containing protein</fullName>
    </submittedName>
</protein>
<evidence type="ECO:0000313" key="6">
    <source>
        <dbReference type="EMBL" id="VDM96800.1"/>
    </source>
</evidence>
<dbReference type="InterPro" id="IPR013783">
    <property type="entry name" value="Ig-like_fold"/>
</dbReference>
<reference evidence="6 7" key="2">
    <citation type="submission" date="2018-11" db="EMBL/GenBank/DDBJ databases">
        <authorList>
            <consortium name="Pathogen Informatics"/>
        </authorList>
    </citation>
    <scope>NUCLEOTIDE SEQUENCE [LARGE SCALE GENOMIC DNA]</scope>
</reference>
<feature type="domain" description="Ig-like" evidence="5">
    <location>
        <begin position="168"/>
        <end position="229"/>
    </location>
</feature>
<dbReference type="Proteomes" id="UP000276776">
    <property type="component" value="Unassembled WGS sequence"/>
</dbReference>
<feature type="domain" description="Ig-like" evidence="5">
    <location>
        <begin position="271"/>
        <end position="358"/>
    </location>
</feature>